<accession>A0A6C0EIJ4</accession>
<evidence type="ECO:0000313" key="1">
    <source>
        <dbReference type="EMBL" id="QHT29004.1"/>
    </source>
</evidence>
<protein>
    <submittedName>
        <fullName evidence="1">Uncharacterized protein</fullName>
    </submittedName>
</protein>
<proteinExistence type="predicted"/>
<sequence length="56" mass="6416">MDISGNFCKSLRGIKMNKQNIDLDLIHKKILIVVNEEFKNIKELPISNKCGKICVK</sequence>
<reference evidence="1" key="1">
    <citation type="journal article" date="2020" name="Nature">
        <title>Giant virus diversity and host interactions through global metagenomics.</title>
        <authorList>
            <person name="Schulz F."/>
            <person name="Roux S."/>
            <person name="Paez-Espino D."/>
            <person name="Jungbluth S."/>
            <person name="Walsh D.A."/>
            <person name="Denef V.J."/>
            <person name="McMahon K.D."/>
            <person name="Konstantinidis K.T."/>
            <person name="Eloe-Fadrosh E.A."/>
            <person name="Kyrpides N.C."/>
            <person name="Woyke T."/>
        </authorList>
    </citation>
    <scope>NUCLEOTIDE SEQUENCE</scope>
    <source>
        <strain evidence="1">GVMAG-M-3300001351-8</strain>
    </source>
</reference>
<dbReference type="AlphaFoldDB" id="A0A6C0EIJ4"/>
<name>A0A6C0EIJ4_9ZZZZ</name>
<organism evidence="1">
    <name type="scientific">viral metagenome</name>
    <dbReference type="NCBI Taxonomy" id="1070528"/>
    <lineage>
        <taxon>unclassified sequences</taxon>
        <taxon>metagenomes</taxon>
        <taxon>organismal metagenomes</taxon>
    </lineage>
</organism>
<dbReference type="EMBL" id="MN738867">
    <property type="protein sequence ID" value="QHT29004.1"/>
    <property type="molecule type" value="Genomic_DNA"/>
</dbReference>